<dbReference type="Proteomes" id="UP001054846">
    <property type="component" value="Chromosome"/>
</dbReference>
<dbReference type="EMBL" id="CP063845">
    <property type="protein sequence ID" value="UFP95386.1"/>
    <property type="molecule type" value="Genomic_DNA"/>
</dbReference>
<sequence length="104" mass="11544">MQRLIAIVDSAKALEFNLLQRYGEIPELIIDLEHCLEQLDNIAQSAADPYGRLTNQSQPLPTTATLKLLQSTVETRFGLAALKPRPDALEYELLLVSVKLVVVS</sequence>
<name>A0ABY3PNX1_9CYAN</name>
<gene>
    <name evidence="1" type="ORF">ISF26_03810</name>
</gene>
<proteinExistence type="predicted"/>
<accession>A0ABY3PNX1</accession>
<evidence type="ECO:0000313" key="1">
    <source>
        <dbReference type="EMBL" id="UFP95386.1"/>
    </source>
</evidence>
<reference evidence="1 2" key="1">
    <citation type="journal article" date="2021" name="Genome Biol. Evol.">
        <title>Complete Genome Sequencing of a Novel Gloeobacter Species from a Waterfall Cave in Mexico.</title>
        <authorList>
            <person name="Saw J.H."/>
            <person name="Cardona T."/>
            <person name="Montejano G."/>
        </authorList>
    </citation>
    <scope>NUCLEOTIDE SEQUENCE [LARGE SCALE GENOMIC DNA]</scope>
    <source>
        <strain evidence="1">MG652769</strain>
    </source>
</reference>
<keyword evidence="2" id="KW-1185">Reference proteome</keyword>
<evidence type="ECO:0000313" key="2">
    <source>
        <dbReference type="Proteomes" id="UP001054846"/>
    </source>
</evidence>
<dbReference type="RefSeq" id="WP_230842611.1">
    <property type="nucleotide sequence ID" value="NZ_CP063845.1"/>
</dbReference>
<protein>
    <submittedName>
        <fullName evidence="1">Uncharacterized protein</fullName>
    </submittedName>
</protein>
<organism evidence="1 2">
    <name type="scientific">Gloeobacter morelensis MG652769</name>
    <dbReference type="NCBI Taxonomy" id="2781736"/>
    <lineage>
        <taxon>Bacteria</taxon>
        <taxon>Bacillati</taxon>
        <taxon>Cyanobacteriota</taxon>
        <taxon>Cyanophyceae</taxon>
        <taxon>Gloeobacterales</taxon>
        <taxon>Gloeobacteraceae</taxon>
        <taxon>Gloeobacter</taxon>
        <taxon>Gloeobacter morelensis</taxon>
    </lineage>
</organism>